<dbReference type="InterPro" id="IPR016035">
    <property type="entry name" value="Acyl_Trfase/lysoPLipase"/>
</dbReference>
<evidence type="ECO:0000259" key="6">
    <source>
        <dbReference type="SMART" id="SM00827"/>
    </source>
</evidence>
<reference evidence="7 8" key="1">
    <citation type="journal article" date="2019" name="Nat. Med.">
        <title>A library of human gut bacterial isolates paired with longitudinal multiomics data enables mechanistic microbiome research.</title>
        <authorList>
            <person name="Poyet M."/>
            <person name="Groussin M."/>
            <person name="Gibbons S.M."/>
            <person name="Avila-Pacheco J."/>
            <person name="Jiang X."/>
            <person name="Kearney S.M."/>
            <person name="Perrotta A.R."/>
            <person name="Berdy B."/>
            <person name="Zhao S."/>
            <person name="Lieberman T.D."/>
            <person name="Swanson P.K."/>
            <person name="Smith M."/>
            <person name="Roesemann S."/>
            <person name="Alexander J.E."/>
            <person name="Rich S.A."/>
            <person name="Livny J."/>
            <person name="Vlamakis H."/>
            <person name="Clish C."/>
            <person name="Bullock K."/>
            <person name="Deik A."/>
            <person name="Scott J."/>
            <person name="Pierce K.A."/>
            <person name="Xavier R.J."/>
            <person name="Alm E.J."/>
        </authorList>
    </citation>
    <scope>NUCLEOTIDE SEQUENCE [LARGE SCALE GENOMIC DNA]</scope>
    <source>
        <strain evidence="7 8">BIOML-A1</strain>
    </source>
</reference>
<dbReference type="GO" id="GO:0004314">
    <property type="term" value="F:[acyl-carrier-protein] S-malonyltransferase activity"/>
    <property type="evidence" value="ECO:0007669"/>
    <property type="project" value="UniProtKB-EC"/>
</dbReference>
<evidence type="ECO:0000313" key="7">
    <source>
        <dbReference type="EMBL" id="MTR87020.1"/>
    </source>
</evidence>
<keyword evidence="2 4" id="KW-0012">Acyltransferase</keyword>
<evidence type="ECO:0000313" key="8">
    <source>
        <dbReference type="Proteomes" id="UP000478483"/>
    </source>
</evidence>
<comment type="catalytic activity">
    <reaction evidence="3 4">
        <text>holo-[ACP] + malonyl-CoA = malonyl-[ACP] + CoA</text>
        <dbReference type="Rhea" id="RHEA:41792"/>
        <dbReference type="Rhea" id="RHEA-COMP:9623"/>
        <dbReference type="Rhea" id="RHEA-COMP:9685"/>
        <dbReference type="ChEBI" id="CHEBI:57287"/>
        <dbReference type="ChEBI" id="CHEBI:57384"/>
        <dbReference type="ChEBI" id="CHEBI:64479"/>
        <dbReference type="ChEBI" id="CHEBI:78449"/>
        <dbReference type="EC" id="2.3.1.39"/>
    </reaction>
</comment>
<dbReference type="Gene3D" id="3.40.366.10">
    <property type="entry name" value="Malonyl-Coenzyme A Acyl Carrier Protein, domain 2"/>
    <property type="match status" value="1"/>
</dbReference>
<dbReference type="InterPro" id="IPR014043">
    <property type="entry name" value="Acyl_transferase_dom"/>
</dbReference>
<sequence>MIAFLFPGQGSQRAGMYELLGDKANETDELFDIAKEATGRDVLSLCKDATDEELKQTYNTQLSVTAMNLAFATLLKHRGVTPDVVAGHSLGQLSALHEAGVLSTYDLFRLVNKRAELMSGLKESGKLATILGLEKNVVEAVCEETCQTTDQVRIALENSYKQYVIGGREADVDVAVAKMKEAGALKIVEIRVSNAFHTYMMEPMVEPFKEFINTLDFQEPKTKILLNSKGGYGTSASEIKEDVIRQCVNVVKWEDCMRQMLTLENLTIAEVGVGKMMSSMIRGIDRSQKVYLTSNTNDFNDLAKGV</sequence>
<evidence type="ECO:0000256" key="5">
    <source>
        <dbReference type="PIRSR" id="PIRSR000446-1"/>
    </source>
</evidence>
<name>A0A6L6L9C0_9FIRM</name>
<gene>
    <name evidence="7" type="ORF">GMD50_18705</name>
</gene>
<keyword evidence="1 4" id="KW-0808">Transferase</keyword>
<dbReference type="Pfam" id="PF00698">
    <property type="entry name" value="Acyl_transf_1"/>
    <property type="match status" value="1"/>
</dbReference>
<dbReference type="InterPro" id="IPR016036">
    <property type="entry name" value="Malonyl_transacylase_ACP-bd"/>
</dbReference>
<evidence type="ECO:0000256" key="3">
    <source>
        <dbReference type="ARBA" id="ARBA00048462"/>
    </source>
</evidence>
<dbReference type="GO" id="GO:0005829">
    <property type="term" value="C:cytosol"/>
    <property type="evidence" value="ECO:0007669"/>
    <property type="project" value="TreeGrafter"/>
</dbReference>
<evidence type="ECO:0000256" key="1">
    <source>
        <dbReference type="ARBA" id="ARBA00022679"/>
    </source>
</evidence>
<dbReference type="EC" id="2.3.1.39" evidence="4"/>
<dbReference type="RefSeq" id="WP_118413552.1">
    <property type="nucleotide sequence ID" value="NZ_QRPI01000033.1"/>
</dbReference>
<proteinExistence type="inferred from homology"/>
<dbReference type="Gene3D" id="3.30.70.250">
    <property type="entry name" value="Malonyl-CoA ACP transacylase, ACP-binding"/>
    <property type="match status" value="1"/>
</dbReference>
<evidence type="ECO:0000256" key="2">
    <source>
        <dbReference type="ARBA" id="ARBA00023315"/>
    </source>
</evidence>
<dbReference type="SMART" id="SM00827">
    <property type="entry name" value="PKS_AT"/>
    <property type="match status" value="1"/>
</dbReference>
<dbReference type="PANTHER" id="PTHR42681:SF1">
    <property type="entry name" value="MALONYL-COA-ACYL CARRIER PROTEIN TRANSACYLASE, MITOCHONDRIAL"/>
    <property type="match status" value="1"/>
</dbReference>
<dbReference type="GO" id="GO:0006633">
    <property type="term" value="P:fatty acid biosynthetic process"/>
    <property type="evidence" value="ECO:0007669"/>
    <property type="project" value="TreeGrafter"/>
</dbReference>
<dbReference type="PANTHER" id="PTHR42681">
    <property type="entry name" value="MALONYL-COA-ACYL CARRIER PROTEIN TRANSACYLASE, MITOCHONDRIAL"/>
    <property type="match status" value="1"/>
</dbReference>
<dbReference type="SUPFAM" id="SSF55048">
    <property type="entry name" value="Probable ACP-binding domain of malonyl-CoA ACP transacylase"/>
    <property type="match status" value="1"/>
</dbReference>
<protein>
    <recommendedName>
        <fullName evidence="4">Malonyl CoA-acyl carrier protein transacylase</fullName>
        <ecNumber evidence="4">2.3.1.39</ecNumber>
    </recommendedName>
</protein>
<comment type="similarity">
    <text evidence="4">Belongs to the fabD family.</text>
</comment>
<feature type="active site" evidence="5">
    <location>
        <position position="89"/>
    </location>
</feature>
<dbReference type="PIRSF" id="PIRSF000446">
    <property type="entry name" value="Mct"/>
    <property type="match status" value="1"/>
</dbReference>
<evidence type="ECO:0000256" key="4">
    <source>
        <dbReference type="PIRNR" id="PIRNR000446"/>
    </source>
</evidence>
<dbReference type="EMBL" id="WNAJ01000036">
    <property type="protein sequence ID" value="MTR87020.1"/>
    <property type="molecule type" value="Genomic_DNA"/>
</dbReference>
<dbReference type="InterPro" id="IPR001227">
    <property type="entry name" value="Ac_transferase_dom_sf"/>
</dbReference>
<comment type="caution">
    <text evidence="7">The sequence shown here is derived from an EMBL/GenBank/DDBJ whole genome shotgun (WGS) entry which is preliminary data.</text>
</comment>
<dbReference type="AlphaFoldDB" id="A0A6L6L9C0"/>
<organism evidence="7 8">
    <name type="scientific">Roseburia intestinalis</name>
    <dbReference type="NCBI Taxonomy" id="166486"/>
    <lineage>
        <taxon>Bacteria</taxon>
        <taxon>Bacillati</taxon>
        <taxon>Bacillota</taxon>
        <taxon>Clostridia</taxon>
        <taxon>Lachnospirales</taxon>
        <taxon>Lachnospiraceae</taxon>
        <taxon>Roseburia</taxon>
    </lineage>
</organism>
<dbReference type="InterPro" id="IPR050858">
    <property type="entry name" value="Mal-CoA-ACP_Trans/PKS_FabD"/>
</dbReference>
<dbReference type="InterPro" id="IPR024925">
    <property type="entry name" value="Malonyl_CoA-ACP_transAc"/>
</dbReference>
<feature type="active site" evidence="5">
    <location>
        <position position="197"/>
    </location>
</feature>
<feature type="domain" description="Malonyl-CoA:ACP transacylase (MAT)" evidence="6">
    <location>
        <begin position="5"/>
        <end position="299"/>
    </location>
</feature>
<dbReference type="SUPFAM" id="SSF52151">
    <property type="entry name" value="FabD/lysophospholipase-like"/>
    <property type="match status" value="1"/>
</dbReference>
<accession>A0A6L6L9C0</accession>
<dbReference type="Proteomes" id="UP000478483">
    <property type="component" value="Unassembled WGS sequence"/>
</dbReference>